<protein>
    <submittedName>
        <fullName evidence="1">Genomic scaffold, ProqFM164S04</fullName>
    </submittedName>
</protein>
<proteinExistence type="predicted"/>
<name>W6QLZ9_PENRF</name>
<gene>
    <name evidence="1" type="ORF">PROQFM164_S04g000105</name>
</gene>
<dbReference type="STRING" id="1365484.W6QLZ9"/>
<sequence>MEELFWSTQARGPGESGVNMILTQGKHLQKIVDSQATSLSVKTAEDKYYDIIGFDLRGINSTTPRYECFTDPHSRQRWSLDNEFLDLLGSSTVATEQAWGRAMALGATCTRKDGPKMGRFMNTTPTVTDIVAIIERPGEWRENMANAIIAGKLTLPEVQRQAIHKATRWKQGAELLQYWGFS</sequence>
<reference evidence="1" key="1">
    <citation type="journal article" date="2014" name="Nat. Commun.">
        <title>Multiple recent horizontal transfers of a large genomic region in cheese making fungi.</title>
        <authorList>
            <person name="Cheeseman K."/>
            <person name="Ropars J."/>
            <person name="Renault P."/>
            <person name="Dupont J."/>
            <person name="Gouzy J."/>
            <person name="Branca A."/>
            <person name="Abraham A.L."/>
            <person name="Ceppi M."/>
            <person name="Conseiller E."/>
            <person name="Debuchy R."/>
            <person name="Malagnac F."/>
            <person name="Goarin A."/>
            <person name="Silar P."/>
            <person name="Lacoste S."/>
            <person name="Sallet E."/>
            <person name="Bensimon A."/>
            <person name="Giraud T."/>
            <person name="Brygoo Y."/>
        </authorList>
    </citation>
    <scope>NUCLEOTIDE SEQUENCE [LARGE SCALE GENOMIC DNA]</scope>
    <source>
        <strain evidence="1">FM164</strain>
    </source>
</reference>
<keyword evidence="2" id="KW-1185">Reference proteome</keyword>
<dbReference type="AlphaFoldDB" id="W6QLZ9"/>
<organism evidence="1 2">
    <name type="scientific">Penicillium roqueforti (strain FM164)</name>
    <dbReference type="NCBI Taxonomy" id="1365484"/>
    <lineage>
        <taxon>Eukaryota</taxon>
        <taxon>Fungi</taxon>
        <taxon>Dikarya</taxon>
        <taxon>Ascomycota</taxon>
        <taxon>Pezizomycotina</taxon>
        <taxon>Eurotiomycetes</taxon>
        <taxon>Eurotiomycetidae</taxon>
        <taxon>Eurotiales</taxon>
        <taxon>Aspergillaceae</taxon>
        <taxon>Penicillium</taxon>
    </lineage>
</organism>
<dbReference type="OrthoDB" id="425534at2759"/>
<evidence type="ECO:0000313" key="1">
    <source>
        <dbReference type="EMBL" id="CDM35224.1"/>
    </source>
</evidence>
<dbReference type="Proteomes" id="UP000030686">
    <property type="component" value="Unassembled WGS sequence"/>
</dbReference>
<accession>W6QLZ9</accession>
<dbReference type="EMBL" id="HG792018">
    <property type="protein sequence ID" value="CDM35224.1"/>
    <property type="molecule type" value="Genomic_DNA"/>
</dbReference>
<evidence type="ECO:0000313" key="2">
    <source>
        <dbReference type="Proteomes" id="UP000030686"/>
    </source>
</evidence>